<accession>A0A9Q3F6W4</accession>
<dbReference type="EMBL" id="AVOT02040596">
    <property type="protein sequence ID" value="MBW0535845.1"/>
    <property type="molecule type" value="Genomic_DNA"/>
</dbReference>
<reference evidence="1" key="1">
    <citation type="submission" date="2021-03" db="EMBL/GenBank/DDBJ databases">
        <title>Draft genome sequence of rust myrtle Austropuccinia psidii MF-1, a brazilian biotype.</title>
        <authorList>
            <person name="Quecine M.C."/>
            <person name="Pachon D.M.R."/>
            <person name="Bonatelli M.L."/>
            <person name="Correr F.H."/>
            <person name="Franceschini L.M."/>
            <person name="Leite T.F."/>
            <person name="Margarido G.R.A."/>
            <person name="Almeida C.A."/>
            <person name="Ferrarezi J.A."/>
            <person name="Labate C.A."/>
        </authorList>
    </citation>
    <scope>NUCLEOTIDE SEQUENCE</scope>
    <source>
        <strain evidence="1">MF-1</strain>
    </source>
</reference>
<comment type="caution">
    <text evidence="1">The sequence shown here is derived from an EMBL/GenBank/DDBJ whole genome shotgun (WGS) entry which is preliminary data.</text>
</comment>
<name>A0A9Q3F6W4_9BASI</name>
<sequence length="129" mass="14096">MPTLMLELASASLPNPLQRLACLRSLSPLQMRLRHCLPSLPSQLLMLPHPCHLPSLHSCSAVTTPDASAPLPHLLLGLQSLHSYGALKLCLQHCPHLPYASSYLPLTIFMLVECLPDNPPMPLTILTLV</sequence>
<dbReference type="AlphaFoldDB" id="A0A9Q3F6W4"/>
<organism evidence="1 2">
    <name type="scientific">Austropuccinia psidii MF-1</name>
    <dbReference type="NCBI Taxonomy" id="1389203"/>
    <lineage>
        <taxon>Eukaryota</taxon>
        <taxon>Fungi</taxon>
        <taxon>Dikarya</taxon>
        <taxon>Basidiomycota</taxon>
        <taxon>Pucciniomycotina</taxon>
        <taxon>Pucciniomycetes</taxon>
        <taxon>Pucciniales</taxon>
        <taxon>Sphaerophragmiaceae</taxon>
        <taxon>Austropuccinia</taxon>
    </lineage>
</organism>
<evidence type="ECO:0000313" key="2">
    <source>
        <dbReference type="Proteomes" id="UP000765509"/>
    </source>
</evidence>
<dbReference type="Proteomes" id="UP000765509">
    <property type="component" value="Unassembled WGS sequence"/>
</dbReference>
<proteinExistence type="predicted"/>
<evidence type="ECO:0000313" key="1">
    <source>
        <dbReference type="EMBL" id="MBW0535845.1"/>
    </source>
</evidence>
<gene>
    <name evidence="1" type="ORF">O181_075560</name>
</gene>
<keyword evidence="2" id="KW-1185">Reference proteome</keyword>
<protein>
    <submittedName>
        <fullName evidence="1">Uncharacterized protein</fullName>
    </submittedName>
</protein>